<keyword evidence="5" id="KW-0547">Nucleotide-binding</keyword>
<dbReference type="InParanoid" id="D3BDQ4"/>
<reference evidence="11 12" key="1">
    <citation type="journal article" date="2011" name="Genome Res.">
        <title>Phylogeny-wide analysis of social amoeba genomes highlights ancient origins for complex intercellular communication.</title>
        <authorList>
            <person name="Heidel A.J."/>
            <person name="Lawal H.M."/>
            <person name="Felder M."/>
            <person name="Schilde C."/>
            <person name="Helps N.R."/>
            <person name="Tunggal B."/>
            <person name="Rivero F."/>
            <person name="John U."/>
            <person name="Schleicher M."/>
            <person name="Eichinger L."/>
            <person name="Platzer M."/>
            <person name="Noegel A.A."/>
            <person name="Schaap P."/>
            <person name="Gloeckner G."/>
        </authorList>
    </citation>
    <scope>NUCLEOTIDE SEQUENCE [LARGE SCALE GENOMIC DNA]</scope>
    <source>
        <strain evidence="12">ATCC 26659 / Pp 5 / PN500</strain>
    </source>
</reference>
<dbReference type="PANTHER" id="PTHR19229">
    <property type="entry name" value="ATP-BINDING CASSETTE TRANSPORTER SUBFAMILY A ABCA"/>
    <property type="match status" value="1"/>
</dbReference>
<dbReference type="AlphaFoldDB" id="D3BDQ4"/>
<dbReference type="OMA" id="WQIQNTS"/>
<dbReference type="PROSITE" id="PS00211">
    <property type="entry name" value="ABC_TRANSPORTER_1"/>
    <property type="match status" value="1"/>
</dbReference>
<dbReference type="Pfam" id="PF00005">
    <property type="entry name" value="ABC_tran"/>
    <property type="match status" value="1"/>
</dbReference>
<comment type="caution">
    <text evidence="11">The sequence shown here is derived from an EMBL/GenBank/DDBJ whole genome shotgun (WGS) entry which is preliminary data.</text>
</comment>
<dbReference type="STRING" id="670386.D3BDQ4"/>
<feature type="transmembrane region" description="Helical" evidence="9">
    <location>
        <begin position="338"/>
        <end position="365"/>
    </location>
</feature>
<evidence type="ECO:0000256" key="2">
    <source>
        <dbReference type="ARBA" id="ARBA00008869"/>
    </source>
</evidence>
<evidence type="ECO:0000256" key="9">
    <source>
        <dbReference type="SAM" id="Phobius"/>
    </source>
</evidence>
<evidence type="ECO:0000313" key="12">
    <source>
        <dbReference type="Proteomes" id="UP000001396"/>
    </source>
</evidence>
<dbReference type="GeneID" id="31362337"/>
<dbReference type="GO" id="GO:0005319">
    <property type="term" value="F:lipid transporter activity"/>
    <property type="evidence" value="ECO:0007669"/>
    <property type="project" value="TreeGrafter"/>
</dbReference>
<feature type="domain" description="ABC transporter" evidence="10">
    <location>
        <begin position="523"/>
        <end position="751"/>
    </location>
</feature>
<evidence type="ECO:0000259" key="10">
    <source>
        <dbReference type="PROSITE" id="PS50893"/>
    </source>
</evidence>
<keyword evidence="4 9" id="KW-0812">Transmembrane</keyword>
<organism evidence="11 12">
    <name type="scientific">Heterostelium pallidum (strain ATCC 26659 / Pp 5 / PN500)</name>
    <name type="common">Cellular slime mold</name>
    <name type="synonym">Polysphondylium pallidum</name>
    <dbReference type="NCBI Taxonomy" id="670386"/>
    <lineage>
        <taxon>Eukaryota</taxon>
        <taxon>Amoebozoa</taxon>
        <taxon>Evosea</taxon>
        <taxon>Eumycetozoa</taxon>
        <taxon>Dictyostelia</taxon>
        <taxon>Acytosteliales</taxon>
        <taxon>Acytosteliaceae</taxon>
        <taxon>Heterostelium</taxon>
    </lineage>
</organism>
<feature type="transmembrane region" description="Helical" evidence="9">
    <location>
        <begin position="371"/>
        <end position="391"/>
    </location>
</feature>
<dbReference type="EMBL" id="ADBJ01000031">
    <property type="protein sequence ID" value="EFA80035.1"/>
    <property type="molecule type" value="Genomic_DNA"/>
</dbReference>
<comment type="subcellular location">
    <subcellularLocation>
        <location evidence="1">Membrane</location>
        <topology evidence="1">Multi-pass membrane protein</topology>
    </subcellularLocation>
</comment>
<dbReference type="InterPro" id="IPR003439">
    <property type="entry name" value="ABC_transporter-like_ATP-bd"/>
</dbReference>
<dbReference type="InterPro" id="IPR003593">
    <property type="entry name" value="AAA+_ATPase"/>
</dbReference>
<comment type="similarity">
    <text evidence="2">Belongs to the ABC transporter superfamily. ABCA family.</text>
</comment>
<dbReference type="SMART" id="SM00382">
    <property type="entry name" value="AAA"/>
    <property type="match status" value="1"/>
</dbReference>
<dbReference type="RefSeq" id="XP_020432155.1">
    <property type="nucleotide sequence ID" value="XM_020577707.1"/>
</dbReference>
<dbReference type="GO" id="GO:0140359">
    <property type="term" value="F:ABC-type transporter activity"/>
    <property type="evidence" value="ECO:0007669"/>
    <property type="project" value="InterPro"/>
</dbReference>
<feature type="transmembrane region" description="Helical" evidence="9">
    <location>
        <begin position="442"/>
        <end position="458"/>
    </location>
</feature>
<keyword evidence="3" id="KW-0813">Transport</keyword>
<evidence type="ECO:0000256" key="7">
    <source>
        <dbReference type="ARBA" id="ARBA00022989"/>
    </source>
</evidence>
<accession>D3BDQ4</accession>
<dbReference type="Proteomes" id="UP000001396">
    <property type="component" value="Unassembled WGS sequence"/>
</dbReference>
<feature type="transmembrane region" description="Helical" evidence="9">
    <location>
        <begin position="268"/>
        <end position="295"/>
    </location>
</feature>
<dbReference type="SUPFAM" id="SSF52540">
    <property type="entry name" value="P-loop containing nucleoside triphosphate hydrolases"/>
    <property type="match status" value="1"/>
</dbReference>
<dbReference type="GO" id="GO:0016887">
    <property type="term" value="F:ATP hydrolysis activity"/>
    <property type="evidence" value="ECO:0007669"/>
    <property type="project" value="InterPro"/>
</dbReference>
<evidence type="ECO:0000256" key="8">
    <source>
        <dbReference type="ARBA" id="ARBA00023136"/>
    </source>
</evidence>
<name>D3BDQ4_HETP5</name>
<protein>
    <submittedName>
        <fullName evidence="11">ABC transporter A family protein</fullName>
    </submittedName>
</protein>
<dbReference type="InterPro" id="IPR026082">
    <property type="entry name" value="ABCA"/>
</dbReference>
<dbReference type="InterPro" id="IPR017871">
    <property type="entry name" value="ABC_transporter-like_CS"/>
</dbReference>
<dbReference type="GO" id="GO:0030587">
    <property type="term" value="P:sorocarp development"/>
    <property type="evidence" value="ECO:0007669"/>
    <property type="project" value="UniProtKB-ARBA"/>
</dbReference>
<evidence type="ECO:0000256" key="6">
    <source>
        <dbReference type="ARBA" id="ARBA00022840"/>
    </source>
</evidence>
<evidence type="ECO:0000313" key="11">
    <source>
        <dbReference type="EMBL" id="EFA80035.1"/>
    </source>
</evidence>
<feature type="transmembrane region" description="Helical" evidence="9">
    <location>
        <begin position="27"/>
        <end position="47"/>
    </location>
</feature>
<keyword evidence="6" id="KW-0067">ATP-binding</keyword>
<dbReference type="GO" id="GO:0005524">
    <property type="term" value="F:ATP binding"/>
    <property type="evidence" value="ECO:0007669"/>
    <property type="project" value="UniProtKB-KW"/>
</dbReference>
<dbReference type="InterPro" id="IPR027417">
    <property type="entry name" value="P-loop_NTPase"/>
</dbReference>
<evidence type="ECO:0000256" key="5">
    <source>
        <dbReference type="ARBA" id="ARBA00022741"/>
    </source>
</evidence>
<dbReference type="GO" id="GO:0016020">
    <property type="term" value="C:membrane"/>
    <property type="evidence" value="ECO:0007669"/>
    <property type="project" value="UniProtKB-SubCell"/>
</dbReference>
<dbReference type="CDD" id="cd03263">
    <property type="entry name" value="ABC_subfamily_A"/>
    <property type="match status" value="1"/>
</dbReference>
<evidence type="ECO:0000256" key="4">
    <source>
        <dbReference type="ARBA" id="ARBA00022692"/>
    </source>
</evidence>
<dbReference type="Pfam" id="PF12698">
    <property type="entry name" value="ABC2_membrane_3"/>
    <property type="match status" value="1"/>
</dbReference>
<evidence type="ECO:0000256" key="1">
    <source>
        <dbReference type="ARBA" id="ARBA00004141"/>
    </source>
</evidence>
<proteinExistence type="inferred from homology"/>
<dbReference type="Gene3D" id="3.40.50.300">
    <property type="entry name" value="P-loop containing nucleotide triphosphate hydrolases"/>
    <property type="match status" value="1"/>
</dbReference>
<keyword evidence="12" id="KW-1185">Reference proteome</keyword>
<dbReference type="PROSITE" id="PS50893">
    <property type="entry name" value="ABC_TRANSPORTER_2"/>
    <property type="match status" value="1"/>
</dbReference>
<feature type="transmembrane region" description="Helical" evidence="9">
    <location>
        <begin position="307"/>
        <end position="326"/>
    </location>
</feature>
<evidence type="ECO:0000256" key="3">
    <source>
        <dbReference type="ARBA" id="ARBA00022448"/>
    </source>
</evidence>
<keyword evidence="7 9" id="KW-1133">Transmembrane helix</keyword>
<dbReference type="FunFam" id="3.40.50.300:FF:000335">
    <property type="entry name" value="ATP binding cassette subfamily A member 5"/>
    <property type="match status" value="1"/>
</dbReference>
<keyword evidence="8 9" id="KW-0472">Membrane</keyword>
<feature type="transmembrane region" description="Helical" evidence="9">
    <location>
        <begin position="226"/>
        <end position="248"/>
    </location>
</feature>
<sequence length="831" mass="94317">MVQKASLFQQFYVLLYKQYLLLARNKALTFFRLTTPFWATLIYFIVFKSLSGKVDKPNFNPIESIVSDYQVGADYDLQYNFGNISDANKQIILNSIQTTMGWQSSRMMELSGDIDQLDYFDGQLTSQVNSNMSFASVFFDQVNDTNIYYNLAYNQNDGLVKSSLIIQYQWGMSDQLRYAKAIRYAIEKGIIDVFSQGQAKVTTYNQEAPNFLADNGLPPSTTILAMFYPTFIVFGITFPFILFVYLIVEEKERKIRSYLRAFGVIDTIYFSTWIIDGMLVALFNTIVIMIFGYAAKIQFISNCASSVIFVVLMTYQLSLVGIGVLLSSLLSRTRAAMIFAVIIYCVALAGSIVLSMMTDVLYGLWSDKAKYYNWLIAFQVISPLNFLKLMVDISTVTINANFNSFAGNQNIKGGEYEWSNFVNHINTTNGDRPVTTSYNTNSYIFIATLIYLFLAWVFDKVIPDDFGGRRVPWFFATKSFWWPDSVPEEIHEHDLHTHINSSDPDIQSESTNVNLDNFDNYSLVVRNLVKRYGSKKVVDNLSFSAEKGKIIAMLGHNGAGKTTTINMITGQTTITGGNIFVHGYNVNTQIDYVKTMLGLCPQFDVYWPDFTAREHLTIMTLVKEKRTNIKHDINEILQSVRLSSVADNIVSSYSGGMRRRLSVAIGIIGDPQVIVLDEPTTGIDPANRRYIWKLIKSIKKDKLILLTTHSMEEADALGDKIIIMDGGKLSGAGTSLHLKDRFGTGYKLHLVTTNIEEAQRLVQHHLPIAKLDRINSMNLVYTIPSMEQLSSFLKFLTVEKSIDKLITDWQIQNTTLEDVFLQMVRKPEDKK</sequence>
<dbReference type="InterPro" id="IPR013525">
    <property type="entry name" value="ABC2_TM"/>
</dbReference>
<gene>
    <name evidence="11" type="ORF">PPL_06856</name>
</gene>